<feature type="transmembrane region" description="Helical" evidence="6">
    <location>
        <begin position="110"/>
        <end position="129"/>
    </location>
</feature>
<evidence type="ECO:0000256" key="3">
    <source>
        <dbReference type="ARBA" id="ARBA00022692"/>
    </source>
</evidence>
<keyword evidence="5 6" id="KW-0472">Membrane</keyword>
<feature type="transmembrane region" description="Helical" evidence="6">
    <location>
        <begin position="80"/>
        <end position="104"/>
    </location>
</feature>
<feature type="transmembrane region" description="Helical" evidence="6">
    <location>
        <begin position="21"/>
        <end position="39"/>
    </location>
</feature>
<evidence type="ECO:0000256" key="6">
    <source>
        <dbReference type="SAM" id="Phobius"/>
    </source>
</evidence>
<proteinExistence type="predicted"/>
<comment type="subcellular location">
    <subcellularLocation>
        <location evidence="1">Cell membrane</location>
        <topology evidence="1">Multi-pass membrane protein</topology>
    </subcellularLocation>
</comment>
<keyword evidence="8" id="KW-1185">Reference proteome</keyword>
<evidence type="ECO:0000256" key="4">
    <source>
        <dbReference type="ARBA" id="ARBA00022989"/>
    </source>
</evidence>
<dbReference type="Proteomes" id="UP000063965">
    <property type="component" value="Chromosome"/>
</dbReference>
<evidence type="ECO:0000313" key="8">
    <source>
        <dbReference type="Proteomes" id="UP000063965"/>
    </source>
</evidence>
<evidence type="ECO:0000313" key="7">
    <source>
        <dbReference type="EMBL" id="AKQ33149.1"/>
    </source>
</evidence>
<keyword evidence="2" id="KW-1003">Cell membrane</keyword>
<evidence type="ECO:0000256" key="2">
    <source>
        <dbReference type="ARBA" id="ARBA00022475"/>
    </source>
</evidence>
<name>A0ABM5UT95_9COXI</name>
<keyword evidence="4 6" id="KW-1133">Transmembrane helix</keyword>
<dbReference type="Pfam" id="PF03899">
    <property type="entry name" value="ATP-synt_I"/>
    <property type="match status" value="1"/>
</dbReference>
<keyword evidence="3 6" id="KW-0812">Transmembrane</keyword>
<dbReference type="EMBL" id="CP011126">
    <property type="protein sequence ID" value="AKQ33149.1"/>
    <property type="molecule type" value="Genomic_DNA"/>
</dbReference>
<evidence type="ECO:0000256" key="5">
    <source>
        <dbReference type="ARBA" id="ARBA00023136"/>
    </source>
</evidence>
<evidence type="ECO:0000256" key="1">
    <source>
        <dbReference type="ARBA" id="ARBA00004651"/>
    </source>
</evidence>
<accession>A0ABM5UT95</accession>
<reference evidence="7 8" key="1">
    <citation type="journal article" date="2015" name="Genome Biol. Evol.">
        <title>Distinctive Genome Reduction Rates Revealed by Genomic Analyses of Two Coxiella-Like Endosymbionts in Ticks.</title>
        <authorList>
            <person name="Gottlieb Y."/>
            <person name="Lalzar I."/>
            <person name="Klasson L."/>
        </authorList>
    </citation>
    <scope>NUCLEOTIDE SEQUENCE [LARGE SCALE GENOMIC DNA]</scope>
    <source>
        <strain evidence="7 8">CRt</strain>
    </source>
</reference>
<feature type="transmembrane region" description="Helical" evidence="6">
    <location>
        <begin position="45"/>
        <end position="68"/>
    </location>
</feature>
<sequence length="134" mass="14661">MRQKSPLNKVTRSARVIAYRLVGLQAMIVVVVALGWWWIKGVIEGLSVLLGGMACLLPSLYFAHCLFATTSPRVVKQSMVSFYLGEVIKLALSAGMVIVIILYISVSIVPFIMGFVGAQFGFWLAALVVKLDLN</sequence>
<dbReference type="InterPro" id="IPR005598">
    <property type="entry name" value="ATP_synth_I"/>
</dbReference>
<organism evidence="7 8">
    <name type="scientific">Candidatus Coxiella mudrowiae</name>
    <dbReference type="NCBI Taxonomy" id="2054173"/>
    <lineage>
        <taxon>Bacteria</taxon>
        <taxon>Pseudomonadati</taxon>
        <taxon>Pseudomonadota</taxon>
        <taxon>Gammaproteobacteria</taxon>
        <taxon>Legionellales</taxon>
        <taxon>Coxiellaceae</taxon>
        <taxon>Coxiella</taxon>
    </lineage>
</organism>
<protein>
    <submittedName>
        <fullName evidence="7">ATP synthase F0, I subunit</fullName>
    </submittedName>
</protein>
<gene>
    <name evidence="7" type="primary">atpI</name>
    <name evidence="7" type="ORF">CleRT_00320</name>
</gene>
<dbReference type="RefSeq" id="WP_048874751.1">
    <property type="nucleotide sequence ID" value="NZ_CP011126.1"/>
</dbReference>